<evidence type="ECO:0000313" key="3">
    <source>
        <dbReference type="EMBL" id="QTX09183.1"/>
    </source>
</evidence>
<dbReference type="Pfam" id="PF26002">
    <property type="entry name" value="Beta-barrel_AprE"/>
    <property type="match status" value="1"/>
</dbReference>
<dbReference type="GO" id="GO:0009306">
    <property type="term" value="P:protein secretion"/>
    <property type="evidence" value="ECO:0007669"/>
    <property type="project" value="InterPro"/>
</dbReference>
<dbReference type="Proteomes" id="UP000664466">
    <property type="component" value="Unassembled WGS sequence"/>
</dbReference>
<dbReference type="EMBL" id="CP072748">
    <property type="protein sequence ID" value="QTX09183.1"/>
    <property type="molecule type" value="Genomic_DNA"/>
</dbReference>
<protein>
    <recommendedName>
        <fullName evidence="1">AprE-like beta-barrel domain-containing protein</fullName>
    </recommendedName>
</protein>
<sequence>MTDPTTKQAYYQARVEIKPEGVKELSKHDLELVQGMPAEVSIKTGERTFLQYLLQPITNMFNHAFNED</sequence>
<gene>
    <name evidence="3" type="ORF">J1836_011040</name>
    <name evidence="2" type="ORF">J1836_15655</name>
</gene>
<evidence type="ECO:0000313" key="2">
    <source>
        <dbReference type="EMBL" id="MBO0614338.1"/>
    </source>
</evidence>
<reference evidence="3" key="2">
    <citation type="submission" date="2021-04" db="EMBL/GenBank/DDBJ databases">
        <title>Complete Genome and methylome analysis of Thiothrix fructosivorans ATCC 49748.</title>
        <authorList>
            <person name="Fomenkov A."/>
            <person name="Sun L."/>
            <person name="Vincze T."/>
            <person name="Grabovich M.Y."/>
            <person name="Roberts R.J."/>
        </authorList>
    </citation>
    <scope>NUCLEOTIDE SEQUENCE</scope>
    <source>
        <strain evidence="3">ATCC 49748</strain>
    </source>
</reference>
<dbReference type="AlphaFoldDB" id="A0A8B0SB81"/>
<dbReference type="EMBL" id="JAFMPM010000008">
    <property type="protein sequence ID" value="MBO0614338.1"/>
    <property type="molecule type" value="Genomic_DNA"/>
</dbReference>
<proteinExistence type="predicted"/>
<evidence type="ECO:0000313" key="4">
    <source>
        <dbReference type="Proteomes" id="UP000664466"/>
    </source>
</evidence>
<feature type="domain" description="AprE-like beta-barrel" evidence="1">
    <location>
        <begin position="1"/>
        <end position="45"/>
    </location>
</feature>
<dbReference type="PROSITE" id="PS00543">
    <property type="entry name" value="HLYD_FAMILY"/>
    <property type="match status" value="1"/>
</dbReference>
<accession>A0A8B0SB81</accession>
<dbReference type="PRINTS" id="PR01490">
    <property type="entry name" value="RTXTOXIND"/>
</dbReference>
<evidence type="ECO:0000259" key="1">
    <source>
        <dbReference type="Pfam" id="PF26002"/>
    </source>
</evidence>
<reference evidence="2 4" key="1">
    <citation type="submission" date="2021-03" db="EMBL/GenBank/DDBJ databases">
        <title>Draft genome and methylome analysis of Thiotrix fructosivoruns ATCC 49748.</title>
        <authorList>
            <person name="Fomenkov A."/>
            <person name="Grabovich M.Y."/>
            <person name="Roberts R.J."/>
        </authorList>
    </citation>
    <scope>NUCLEOTIDE SEQUENCE [LARGE SCALE GENOMIC DNA]</scope>
    <source>
        <strain evidence="2 4">ATCC 49748</strain>
    </source>
</reference>
<keyword evidence="4" id="KW-1185">Reference proteome</keyword>
<organism evidence="3">
    <name type="scientific">Thiothrix fructosivorans</name>
    <dbReference type="NCBI Taxonomy" id="111770"/>
    <lineage>
        <taxon>Bacteria</taxon>
        <taxon>Pseudomonadati</taxon>
        <taxon>Pseudomonadota</taxon>
        <taxon>Gammaproteobacteria</taxon>
        <taxon>Thiotrichales</taxon>
        <taxon>Thiotrichaceae</taxon>
        <taxon>Thiothrix</taxon>
    </lineage>
</organism>
<dbReference type="GO" id="GO:0016020">
    <property type="term" value="C:membrane"/>
    <property type="evidence" value="ECO:0007669"/>
    <property type="project" value="InterPro"/>
</dbReference>
<name>A0A8B0SB81_9GAMM</name>
<dbReference type="InterPro" id="IPR006144">
    <property type="entry name" value="Secretion_HlyD_CS"/>
</dbReference>
<dbReference type="InterPro" id="IPR058982">
    <property type="entry name" value="Beta-barrel_AprE"/>
</dbReference>